<feature type="transmembrane region" description="Helical" evidence="1">
    <location>
        <begin position="41"/>
        <end position="59"/>
    </location>
</feature>
<keyword evidence="1" id="KW-1133">Transmembrane helix</keyword>
<organism evidence="2 3">
    <name type="scientific">Caryophanon tenue</name>
    <dbReference type="NCBI Taxonomy" id="33978"/>
    <lineage>
        <taxon>Bacteria</taxon>
        <taxon>Bacillati</taxon>
        <taxon>Bacillota</taxon>
        <taxon>Bacilli</taxon>
        <taxon>Bacillales</taxon>
        <taxon>Caryophanaceae</taxon>
        <taxon>Caryophanon</taxon>
    </lineage>
</organism>
<feature type="transmembrane region" description="Helical" evidence="1">
    <location>
        <begin position="237"/>
        <end position="254"/>
    </location>
</feature>
<comment type="caution">
    <text evidence="2">The sequence shown here is derived from an EMBL/GenBank/DDBJ whole genome shotgun (WGS) entry which is preliminary data.</text>
</comment>
<keyword evidence="1" id="KW-0812">Transmembrane</keyword>
<gene>
    <name evidence="2" type="ORF">A6M13_02390</name>
</gene>
<dbReference type="STRING" id="33978.A6M13_02390"/>
<feature type="transmembrane region" description="Helical" evidence="1">
    <location>
        <begin position="187"/>
        <end position="205"/>
    </location>
</feature>
<accession>A0A1C0YNH6</accession>
<proteinExistence type="predicted"/>
<evidence type="ECO:0000313" key="3">
    <source>
        <dbReference type="Proteomes" id="UP000093199"/>
    </source>
</evidence>
<keyword evidence="3" id="KW-1185">Reference proteome</keyword>
<name>A0A1C0YNH6_9BACL</name>
<evidence type="ECO:0000256" key="1">
    <source>
        <dbReference type="SAM" id="Phobius"/>
    </source>
</evidence>
<evidence type="ECO:0000313" key="2">
    <source>
        <dbReference type="EMBL" id="OCS88713.1"/>
    </source>
</evidence>
<sequence>MKHDDMWKKLQQVEADEQVKKRVYMNITSKKHHVKKRTPQFVAVAALFVTCCLIWLTIINPESTMPPQANATTIDVLYSMDAPKEEWLLPPSKLLYTGLEKIDDEQLIHLLERMMKGQLQGDTVAPERKEATLAEMYLYAVGRTATTNEVFAISDTKIYHLNTGKLYHLSEGDIDIFSLLLTPNHRIIWIWGLYILPMWMLQWWINRQYKRMNRPRFDDKRAYPRVSKVQYYTHKTLLIAPLILLFGLLFYTDLAPQSKLLFLLACCICVPIAYWLLLRMCRDEMDKRYETIQFVGIVLASLLLVFTIL</sequence>
<dbReference type="EMBL" id="MASJ01000001">
    <property type="protein sequence ID" value="OCS88713.1"/>
    <property type="molecule type" value="Genomic_DNA"/>
</dbReference>
<dbReference type="AlphaFoldDB" id="A0A1C0YNH6"/>
<keyword evidence="1" id="KW-0472">Membrane</keyword>
<dbReference type="Proteomes" id="UP000093199">
    <property type="component" value="Unassembled WGS sequence"/>
</dbReference>
<feature type="transmembrane region" description="Helical" evidence="1">
    <location>
        <begin position="260"/>
        <end position="277"/>
    </location>
</feature>
<feature type="transmembrane region" description="Helical" evidence="1">
    <location>
        <begin position="289"/>
        <end position="308"/>
    </location>
</feature>
<dbReference type="RefSeq" id="WP_066542574.1">
    <property type="nucleotide sequence ID" value="NZ_MASJ01000001.1"/>
</dbReference>
<protein>
    <submittedName>
        <fullName evidence="2">Uncharacterized protein</fullName>
    </submittedName>
</protein>
<reference evidence="2 3" key="1">
    <citation type="submission" date="2016-07" db="EMBL/GenBank/DDBJ databases">
        <title>Caryophanon tenue genome sequencing.</title>
        <authorList>
            <person name="Verma A."/>
            <person name="Pal Y."/>
            <person name="Krishnamurthi S."/>
        </authorList>
    </citation>
    <scope>NUCLEOTIDE SEQUENCE [LARGE SCALE GENOMIC DNA]</scope>
    <source>
        <strain evidence="2 3">DSM 14152</strain>
    </source>
</reference>